<evidence type="ECO:0000256" key="1">
    <source>
        <dbReference type="SAM" id="Phobius"/>
    </source>
</evidence>
<sequence length="29" mass="3680">MKLQFLFIKIFFLPFPLFLLKYIKKELFL</sequence>
<feature type="transmembrane region" description="Helical" evidence="1">
    <location>
        <begin position="6"/>
        <end position="23"/>
    </location>
</feature>
<proteinExistence type="predicted"/>
<name>A0A8S5NL72_9CAUD</name>
<reference evidence="2" key="1">
    <citation type="journal article" date="2021" name="Proc. Natl. Acad. Sci. U.S.A.">
        <title>A Catalog of Tens of Thousands of Viruses from Human Metagenomes Reveals Hidden Associations with Chronic Diseases.</title>
        <authorList>
            <person name="Tisza M.J."/>
            <person name="Buck C.B."/>
        </authorList>
    </citation>
    <scope>NUCLEOTIDE SEQUENCE</scope>
    <source>
        <strain evidence="2">CtiJI15</strain>
    </source>
</reference>
<evidence type="ECO:0000313" key="2">
    <source>
        <dbReference type="EMBL" id="DAD94827.1"/>
    </source>
</evidence>
<accession>A0A8S5NL72</accession>
<keyword evidence="1" id="KW-1133">Transmembrane helix</keyword>
<keyword evidence="1" id="KW-0472">Membrane</keyword>
<organism evidence="2">
    <name type="scientific">Siphoviridae sp. ctiJI15</name>
    <dbReference type="NCBI Taxonomy" id="2826431"/>
    <lineage>
        <taxon>Viruses</taxon>
        <taxon>Duplodnaviria</taxon>
        <taxon>Heunggongvirae</taxon>
        <taxon>Uroviricota</taxon>
        <taxon>Caudoviricetes</taxon>
    </lineage>
</organism>
<protein>
    <submittedName>
        <fullName evidence="2">Uncharacterized protein</fullName>
    </submittedName>
</protein>
<dbReference type="EMBL" id="BK015182">
    <property type="protein sequence ID" value="DAD94827.1"/>
    <property type="molecule type" value="Genomic_DNA"/>
</dbReference>
<keyword evidence="1" id="KW-0812">Transmembrane</keyword>